<dbReference type="STRING" id="1770058.A3840_01660"/>
<feature type="domain" description="N-acetyltransferase" evidence="3">
    <location>
        <begin position="370"/>
        <end position="515"/>
    </location>
</feature>
<feature type="active site" description="Proton acceptor" evidence="1">
    <location>
        <position position="22"/>
    </location>
</feature>
<evidence type="ECO:0000313" key="5">
    <source>
        <dbReference type="Proteomes" id="UP000078389"/>
    </source>
</evidence>
<dbReference type="InterPro" id="IPR020023">
    <property type="entry name" value="PseG"/>
</dbReference>
<dbReference type="Gene3D" id="3.40.50.11190">
    <property type="match status" value="1"/>
</dbReference>
<dbReference type="AlphaFoldDB" id="A0A178I3M0"/>
<organism evidence="4 5">
    <name type="scientific">Devosia elaeis</name>
    <dbReference type="NCBI Taxonomy" id="1770058"/>
    <lineage>
        <taxon>Bacteria</taxon>
        <taxon>Pseudomonadati</taxon>
        <taxon>Pseudomonadota</taxon>
        <taxon>Alphaproteobacteria</taxon>
        <taxon>Hyphomicrobiales</taxon>
        <taxon>Devosiaceae</taxon>
        <taxon>Devosia</taxon>
    </lineage>
</organism>
<dbReference type="PROSITE" id="PS51186">
    <property type="entry name" value="GNAT"/>
    <property type="match status" value="1"/>
</dbReference>
<dbReference type="Gene3D" id="3.40.50.2000">
    <property type="entry name" value="Glycogen Phosphorylase B"/>
    <property type="match status" value="1"/>
</dbReference>
<dbReference type="SUPFAM" id="SSF53756">
    <property type="entry name" value="UDP-Glycosyltransferase/glycogen phosphorylase"/>
    <property type="match status" value="1"/>
</dbReference>
<keyword evidence="5" id="KW-1185">Reference proteome</keyword>
<dbReference type="Gene3D" id="3.40.630.30">
    <property type="match status" value="1"/>
</dbReference>
<dbReference type="Pfam" id="PF13302">
    <property type="entry name" value="Acetyltransf_3"/>
    <property type="match status" value="1"/>
</dbReference>
<proteinExistence type="predicted"/>
<evidence type="ECO:0000259" key="3">
    <source>
        <dbReference type="PROSITE" id="PS51186"/>
    </source>
</evidence>
<dbReference type="EMBL" id="LVVY01000035">
    <property type="protein sequence ID" value="OAM81236.1"/>
    <property type="molecule type" value="Genomic_DNA"/>
</dbReference>
<evidence type="ECO:0000256" key="2">
    <source>
        <dbReference type="PIRSR" id="PIRSR620023-2"/>
    </source>
</evidence>
<gene>
    <name evidence="4" type="ORF">A3840_01660</name>
</gene>
<dbReference type="InterPro" id="IPR016181">
    <property type="entry name" value="Acyl_CoA_acyltransferase"/>
</dbReference>
<dbReference type="InterPro" id="IPR000182">
    <property type="entry name" value="GNAT_dom"/>
</dbReference>
<protein>
    <recommendedName>
        <fullName evidence="3">N-acetyltransferase domain-containing protein</fullName>
    </recommendedName>
</protein>
<dbReference type="GO" id="GO:0016747">
    <property type="term" value="F:acyltransferase activity, transferring groups other than amino-acyl groups"/>
    <property type="evidence" value="ECO:0007669"/>
    <property type="project" value="InterPro"/>
</dbReference>
<name>A0A178I3M0_9HYPH</name>
<dbReference type="CDD" id="cd04301">
    <property type="entry name" value="NAT_SF"/>
    <property type="match status" value="1"/>
</dbReference>
<feature type="binding site" evidence="2">
    <location>
        <position position="282"/>
    </location>
    <ligand>
        <name>substrate</name>
    </ligand>
</feature>
<reference evidence="4 5" key="1">
    <citation type="submission" date="2016-03" db="EMBL/GenBank/DDBJ databases">
        <title>Genome sequencing of Devosia sp. S37.</title>
        <authorList>
            <person name="Mohd Nor M."/>
        </authorList>
    </citation>
    <scope>NUCLEOTIDE SEQUENCE [LARGE SCALE GENOMIC DNA]</scope>
    <source>
        <strain evidence="4 5">S37</strain>
    </source>
</reference>
<accession>A0A178I3M0</accession>
<evidence type="ECO:0000313" key="4">
    <source>
        <dbReference type="EMBL" id="OAM81236.1"/>
    </source>
</evidence>
<comment type="caution">
    <text evidence="4">The sequence shown here is derived from an EMBL/GenBank/DDBJ whole genome shotgun (WGS) entry which is preliminary data.</text>
</comment>
<evidence type="ECO:0000256" key="1">
    <source>
        <dbReference type="PIRSR" id="PIRSR620023-1"/>
    </source>
</evidence>
<dbReference type="SUPFAM" id="SSF55729">
    <property type="entry name" value="Acyl-CoA N-acyltransferases (Nat)"/>
    <property type="match status" value="1"/>
</dbReference>
<sequence>MMQGARQVVIRADASRSIGTGHVMRCLTLARILRGHNVLVRFVCREHEGHLCDLVEAAGFEVARLAKDSTDHEPYPGAPAHAAWLGTSWEDDAWLTEAAIGVQGADWIIVDHYALDARWQRRLRGRTRRIMVIDDLADREHDCDVLLDQNFFADGRDRYCGIVPEHATLLLGPSYSLLAPDYEVLRRRTSPRQGAPEKILVSFGGADHQGLTRRAVEALLSLEGGPPSADVILSSAAADFAAIREMVAGNEAIRLHDRVASLAPFVLNADLAIGAGGATHWERMCLGLPALVITMAENQRQIARQLADQNLIRWLGDAAHVSSANIRDAVEAVMREGLDPLWSSRCMALVDGLGAQRVAAVLGAGPAMDVSVRHAELSDEGLLLEWANDPLTRANGYNPAAIKPEDHARWFRARLRNPLGCRLFIVETIGSVPVGQVRFDDRGGEWEVSYSVAPEFRGRGVGRPMMEAALRELGYEASTIIGQVKPGNVASRRIFEALGFMLRSSDPTRLVFERR</sequence>
<dbReference type="Proteomes" id="UP000078389">
    <property type="component" value="Unassembled WGS sequence"/>
</dbReference>
<dbReference type="NCBIfam" id="TIGR03590">
    <property type="entry name" value="PseG"/>
    <property type="match status" value="1"/>
</dbReference>